<dbReference type="Proteomes" id="UP001165302">
    <property type="component" value="Unassembled WGS sequence"/>
</dbReference>
<feature type="coiled-coil region" evidence="1">
    <location>
        <begin position="117"/>
        <end position="151"/>
    </location>
</feature>
<evidence type="ECO:0008006" key="5">
    <source>
        <dbReference type="Google" id="ProtNLM"/>
    </source>
</evidence>
<evidence type="ECO:0000256" key="1">
    <source>
        <dbReference type="SAM" id="Coils"/>
    </source>
</evidence>
<accession>A0ABS7Z191</accession>
<evidence type="ECO:0000313" key="4">
    <source>
        <dbReference type="Proteomes" id="UP001165302"/>
    </source>
</evidence>
<keyword evidence="2" id="KW-0732">Signal</keyword>
<protein>
    <recommendedName>
        <fullName evidence="5">Four helix bundle sensory module for signal transduction</fullName>
    </recommendedName>
</protein>
<feature type="chain" id="PRO_5047173880" description="Four helix bundle sensory module for signal transduction" evidence="2">
    <location>
        <begin position="21"/>
        <end position="181"/>
    </location>
</feature>
<keyword evidence="1" id="KW-0175">Coiled coil</keyword>
<dbReference type="RefSeq" id="WP_225551274.1">
    <property type="nucleotide sequence ID" value="NZ_JADEYP010000002.1"/>
</dbReference>
<feature type="signal peptide" evidence="2">
    <location>
        <begin position="1"/>
        <end position="20"/>
    </location>
</feature>
<name>A0ABS7Z191_9SPHI</name>
<evidence type="ECO:0000313" key="3">
    <source>
        <dbReference type="EMBL" id="MCA5003938.1"/>
    </source>
</evidence>
<gene>
    <name evidence="3" type="ORF">IPZ78_02090</name>
</gene>
<sequence>MKNYLFAFFFLLQSSQLLYAQSPLDTTTTFEDQRQRVNNLLDARSKKFGDYDNSLTQKTGIFGLFKSKNDMQKSIDILKQIVITDNNIFLETRKLLELKDSETQRFEKLATEYDQQVTAYMKSISKLQAENEKLRKDIEKFENEDHDSSNQLYISTFVIIGLLIANLYQFKLSKSKNVTQV</sequence>
<keyword evidence="4" id="KW-1185">Reference proteome</keyword>
<proteinExistence type="predicted"/>
<reference evidence="3" key="1">
    <citation type="submission" date="2020-10" db="EMBL/GenBank/DDBJ databases">
        <authorList>
            <person name="Lu T."/>
            <person name="Wang Q."/>
            <person name="Han X."/>
        </authorList>
    </citation>
    <scope>NUCLEOTIDE SEQUENCE</scope>
    <source>
        <strain evidence="3">WQ 366</strain>
    </source>
</reference>
<dbReference type="EMBL" id="JADEYP010000002">
    <property type="protein sequence ID" value="MCA5003938.1"/>
    <property type="molecule type" value="Genomic_DNA"/>
</dbReference>
<comment type="caution">
    <text evidence="3">The sequence shown here is derived from an EMBL/GenBank/DDBJ whole genome shotgun (WGS) entry which is preliminary data.</text>
</comment>
<organism evidence="3 4">
    <name type="scientific">Sphingobacterium bovistauri</name>
    <dbReference type="NCBI Taxonomy" id="2781959"/>
    <lineage>
        <taxon>Bacteria</taxon>
        <taxon>Pseudomonadati</taxon>
        <taxon>Bacteroidota</taxon>
        <taxon>Sphingobacteriia</taxon>
        <taxon>Sphingobacteriales</taxon>
        <taxon>Sphingobacteriaceae</taxon>
        <taxon>Sphingobacterium</taxon>
    </lineage>
</organism>
<evidence type="ECO:0000256" key="2">
    <source>
        <dbReference type="SAM" id="SignalP"/>
    </source>
</evidence>